<sequence>MSKVLQADNTRYKNRPNYTQACMLLQAIELNQRRALHPRCLAHLAMFVVKTWETDPCEEKCKELYQLLHTLLASSNIDEPSLEKSLRMFCQNSASTPTPCAAVTLLVAISYLERLNQKFGSIRGTIGCGARLISIAFLLAAQYMHDSLQLIIHVPLRDKQITEPVALPSPLQPTTEEQKLRISKLELEFLHLMDYDLSFNDPAQLVHWAHSFDTPPPMLDYCTSADEGDDEMDDDFDF</sequence>
<dbReference type="Proteomes" id="UP000242146">
    <property type="component" value="Unassembled WGS sequence"/>
</dbReference>
<keyword evidence="2" id="KW-1185">Reference proteome</keyword>
<name>A0A1X2G5Z3_9FUNG</name>
<evidence type="ECO:0000313" key="2">
    <source>
        <dbReference type="Proteomes" id="UP000242146"/>
    </source>
</evidence>
<dbReference type="AlphaFoldDB" id="A0A1X2G5Z3"/>
<dbReference type="Gene3D" id="1.10.472.10">
    <property type="entry name" value="Cyclin-like"/>
    <property type="match status" value="1"/>
</dbReference>
<evidence type="ECO:0008006" key="3">
    <source>
        <dbReference type="Google" id="ProtNLM"/>
    </source>
</evidence>
<proteinExistence type="predicted"/>
<dbReference type="OrthoDB" id="244495at2759"/>
<organism evidence="1 2">
    <name type="scientific">Hesseltinella vesiculosa</name>
    <dbReference type="NCBI Taxonomy" id="101127"/>
    <lineage>
        <taxon>Eukaryota</taxon>
        <taxon>Fungi</taxon>
        <taxon>Fungi incertae sedis</taxon>
        <taxon>Mucoromycota</taxon>
        <taxon>Mucoromycotina</taxon>
        <taxon>Mucoromycetes</taxon>
        <taxon>Mucorales</taxon>
        <taxon>Cunninghamellaceae</taxon>
        <taxon>Hesseltinella</taxon>
    </lineage>
</organism>
<reference evidence="1 2" key="1">
    <citation type="submission" date="2016-07" db="EMBL/GenBank/DDBJ databases">
        <title>Pervasive Adenine N6-methylation of Active Genes in Fungi.</title>
        <authorList>
            <consortium name="DOE Joint Genome Institute"/>
            <person name="Mondo S.J."/>
            <person name="Dannebaum R.O."/>
            <person name="Kuo R.C."/>
            <person name="Labutti K."/>
            <person name="Haridas S."/>
            <person name="Kuo A."/>
            <person name="Salamov A."/>
            <person name="Ahrendt S.R."/>
            <person name="Lipzen A."/>
            <person name="Sullivan W."/>
            <person name="Andreopoulos W.B."/>
            <person name="Clum A."/>
            <person name="Lindquist E."/>
            <person name="Daum C."/>
            <person name="Ramamoorthy G.K."/>
            <person name="Gryganskyi A."/>
            <person name="Culley D."/>
            <person name="Magnuson J.K."/>
            <person name="James T.Y."/>
            <person name="O'Malley M.A."/>
            <person name="Stajich J.E."/>
            <person name="Spatafora J.W."/>
            <person name="Visel A."/>
            <person name="Grigoriev I.V."/>
        </authorList>
    </citation>
    <scope>NUCLEOTIDE SEQUENCE [LARGE SCALE GENOMIC DNA]</scope>
    <source>
        <strain evidence="1 2">NRRL 3301</strain>
    </source>
</reference>
<protein>
    <recommendedName>
        <fullName evidence="3">Cyclin N-terminal domain-containing protein</fullName>
    </recommendedName>
</protein>
<gene>
    <name evidence="1" type="ORF">DM01DRAFT_1311485</name>
</gene>
<accession>A0A1X2G5Z3</accession>
<dbReference type="EMBL" id="MCGT01000040">
    <property type="protein sequence ID" value="ORX45873.1"/>
    <property type="molecule type" value="Genomic_DNA"/>
</dbReference>
<evidence type="ECO:0000313" key="1">
    <source>
        <dbReference type="EMBL" id="ORX45873.1"/>
    </source>
</evidence>
<dbReference type="STRING" id="101127.A0A1X2G5Z3"/>
<comment type="caution">
    <text evidence="1">The sequence shown here is derived from an EMBL/GenBank/DDBJ whole genome shotgun (WGS) entry which is preliminary data.</text>
</comment>